<dbReference type="SUPFAM" id="SSF52091">
    <property type="entry name" value="SpoIIaa-like"/>
    <property type="match status" value="1"/>
</dbReference>
<evidence type="ECO:0000256" key="2">
    <source>
        <dbReference type="ARBA" id="ARBA00022692"/>
    </source>
</evidence>
<dbReference type="PANTHER" id="PTHR11814">
    <property type="entry name" value="SULFATE TRANSPORTER"/>
    <property type="match status" value="1"/>
</dbReference>
<dbReference type="CDD" id="cd07042">
    <property type="entry name" value="STAS_SulP_like_sulfate_transporter"/>
    <property type="match status" value="1"/>
</dbReference>
<keyword evidence="4 5" id="KW-0472">Membrane</keyword>
<feature type="transmembrane region" description="Helical" evidence="5">
    <location>
        <begin position="363"/>
        <end position="393"/>
    </location>
</feature>
<feature type="transmembrane region" description="Helical" evidence="5">
    <location>
        <begin position="319"/>
        <end position="342"/>
    </location>
</feature>
<dbReference type="RefSeq" id="WP_282023818.1">
    <property type="nucleotide sequence ID" value="NZ_CAMXCH010000002.1"/>
</dbReference>
<evidence type="ECO:0000256" key="3">
    <source>
        <dbReference type="ARBA" id="ARBA00022989"/>
    </source>
</evidence>
<feature type="transmembrane region" description="Helical" evidence="5">
    <location>
        <begin position="131"/>
        <end position="153"/>
    </location>
</feature>
<accession>A0ABM9HPQ6</accession>
<dbReference type="InterPro" id="IPR001902">
    <property type="entry name" value="SLC26A/SulP_fam"/>
</dbReference>
<dbReference type="Proteomes" id="UP001154272">
    <property type="component" value="Unassembled WGS sequence"/>
</dbReference>
<evidence type="ECO:0000313" key="7">
    <source>
        <dbReference type="EMBL" id="CAI3943623.1"/>
    </source>
</evidence>
<dbReference type="InterPro" id="IPR011547">
    <property type="entry name" value="SLC26A/SulP_dom"/>
</dbReference>
<dbReference type="EMBL" id="CAMXCH010000002">
    <property type="protein sequence ID" value="CAI3943623.1"/>
    <property type="molecule type" value="Genomic_DNA"/>
</dbReference>
<proteinExistence type="predicted"/>
<dbReference type="Pfam" id="PF01740">
    <property type="entry name" value="STAS"/>
    <property type="match status" value="1"/>
</dbReference>
<feature type="transmembrane region" description="Helical" evidence="5">
    <location>
        <begin position="101"/>
        <end position="119"/>
    </location>
</feature>
<dbReference type="Pfam" id="PF00916">
    <property type="entry name" value="Sulfate_transp"/>
    <property type="match status" value="1"/>
</dbReference>
<keyword evidence="2 5" id="KW-0812">Transmembrane</keyword>
<feature type="transmembrane region" description="Helical" evidence="5">
    <location>
        <begin position="173"/>
        <end position="198"/>
    </location>
</feature>
<evidence type="ECO:0000259" key="6">
    <source>
        <dbReference type="PROSITE" id="PS50801"/>
    </source>
</evidence>
<dbReference type="NCBIfam" id="NF008660">
    <property type="entry name" value="PRK11660.1"/>
    <property type="match status" value="1"/>
</dbReference>
<gene>
    <name evidence="7" type="ORF">R83534S58_LOCUS1282</name>
</gene>
<protein>
    <submittedName>
        <fullName evidence="7">MFS superfamily (SUL1) (PDB:3NY7)</fullName>
    </submittedName>
</protein>
<dbReference type="PROSITE" id="PS50801">
    <property type="entry name" value="STAS"/>
    <property type="match status" value="1"/>
</dbReference>
<feature type="domain" description="STAS" evidence="6">
    <location>
        <begin position="469"/>
        <end position="571"/>
    </location>
</feature>
<evidence type="ECO:0000256" key="4">
    <source>
        <dbReference type="ARBA" id="ARBA00023136"/>
    </source>
</evidence>
<feature type="transmembrane region" description="Helical" evidence="5">
    <location>
        <begin position="413"/>
        <end position="444"/>
    </location>
</feature>
<comment type="subcellular location">
    <subcellularLocation>
        <location evidence="1">Membrane</location>
        <topology evidence="1">Multi-pass membrane protein</topology>
    </subcellularLocation>
</comment>
<keyword evidence="8" id="KW-1185">Reference proteome</keyword>
<dbReference type="InterPro" id="IPR036513">
    <property type="entry name" value="STAS_dom_sf"/>
</dbReference>
<evidence type="ECO:0000256" key="5">
    <source>
        <dbReference type="SAM" id="Phobius"/>
    </source>
</evidence>
<feature type="transmembrane region" description="Helical" evidence="5">
    <location>
        <begin position="34"/>
        <end position="55"/>
    </location>
</feature>
<evidence type="ECO:0000313" key="8">
    <source>
        <dbReference type="Proteomes" id="UP001154272"/>
    </source>
</evidence>
<dbReference type="InterPro" id="IPR002645">
    <property type="entry name" value="STAS_dom"/>
</dbReference>
<keyword evidence="3 5" id="KW-1133">Transmembrane helix</keyword>
<reference evidence="7" key="1">
    <citation type="submission" date="2022-10" db="EMBL/GenBank/DDBJ databases">
        <authorList>
            <person name="Botero Cardona J."/>
        </authorList>
    </citation>
    <scope>NUCLEOTIDE SEQUENCE</scope>
    <source>
        <strain evidence="7">R-83534</strain>
    </source>
</reference>
<sequence>MQNKKAIIKIPPIATGIIETFRKGYSFSDFKHDALAGLTIGTVAVPLSMALAIATGVPPEHGLYTAIVAGALIALTGGSKFNISGPTAAFVVILFPIVKDYGIGGLLLATIMAGIILLLMGISKMGQLIRFVPYPVVLGFTAGIAIIIAILQIPDFLGLRTEKLGDDFLSNLGIIFSSLGTINPYEMGVGLFTLILLIMWPKFKIPLPAPLVGLIVGGIVAYFINNSVNGADIKTIASSFTWHANGIDGNGIPPIPPSLVMPWALPGPDGQPLVISFKLIHALIGPAFAIATLGAIESLLCAVIADELTDTKHNPNAELIGQGLGNIIAPLFGGITATAAIARTATSIRSGARSPIAAIIHSIFVLLAVVLFASLLGYVPMASLGALLFIVAWNMSEAKHCIKTIKTSPRSDVSILLICFGLTIVFDMVIAVAVGVALSAVLFIRSMTHASKTSMIENHPELDEITNEVVVFDINGPLFFGVAERTIASFKSYDNLHKKILILDMKDVISIDGTTISGLQSIKKQIFNNKQSLIFVGASTEMILALKRAGLYKIKGRLTYCSDFKYARDIAKKWLNDLS</sequence>
<evidence type="ECO:0000256" key="1">
    <source>
        <dbReference type="ARBA" id="ARBA00004141"/>
    </source>
</evidence>
<feature type="transmembrane region" description="Helical" evidence="5">
    <location>
        <begin position="205"/>
        <end position="224"/>
    </location>
</feature>
<comment type="caution">
    <text evidence="7">The sequence shown here is derived from an EMBL/GenBank/DDBJ whole genome shotgun (WGS) entry which is preliminary data.</text>
</comment>
<dbReference type="Gene3D" id="3.30.750.24">
    <property type="entry name" value="STAS domain"/>
    <property type="match status" value="1"/>
</dbReference>
<organism evidence="7 8">
    <name type="scientific">Commensalibacter papalotli</name>
    <name type="common">ex Botero et al. 2024</name>
    <dbReference type="NCBI Taxonomy" id="2972766"/>
    <lineage>
        <taxon>Bacteria</taxon>
        <taxon>Pseudomonadati</taxon>
        <taxon>Pseudomonadota</taxon>
        <taxon>Alphaproteobacteria</taxon>
        <taxon>Acetobacterales</taxon>
        <taxon>Acetobacteraceae</taxon>
    </lineage>
</organism>
<name>A0ABM9HPQ6_9PROT</name>